<dbReference type="PANTHER" id="PTHR31321:SF87">
    <property type="entry name" value="PECTINESTERASE 63-RELATED"/>
    <property type="match status" value="1"/>
</dbReference>
<dbReference type="Pfam" id="PF01095">
    <property type="entry name" value="Pectinesterase"/>
    <property type="match status" value="1"/>
</dbReference>
<dbReference type="GO" id="GO:0042545">
    <property type="term" value="P:cell wall modification"/>
    <property type="evidence" value="ECO:0007669"/>
    <property type="project" value="UniProtKB-UniRule"/>
</dbReference>
<feature type="signal peptide" evidence="12">
    <location>
        <begin position="1"/>
        <end position="21"/>
    </location>
</feature>
<evidence type="ECO:0000256" key="7">
    <source>
        <dbReference type="ARBA" id="ARBA00022729"/>
    </source>
</evidence>
<dbReference type="InterPro" id="IPR012334">
    <property type="entry name" value="Pectin_lyas_fold"/>
</dbReference>
<evidence type="ECO:0000256" key="1">
    <source>
        <dbReference type="ARBA" id="ARBA00004191"/>
    </source>
</evidence>
<reference evidence="14" key="1">
    <citation type="submission" date="2023-07" db="EMBL/GenBank/DDBJ databases">
        <title>draft genome sequence of fig (Ficus carica).</title>
        <authorList>
            <person name="Takahashi T."/>
            <person name="Nishimura K."/>
        </authorList>
    </citation>
    <scope>NUCLEOTIDE SEQUENCE</scope>
</reference>
<keyword evidence="8 12" id="KW-0378">Hydrolase</keyword>
<proteinExistence type="inferred from homology"/>
<evidence type="ECO:0000259" key="13">
    <source>
        <dbReference type="Pfam" id="PF01095"/>
    </source>
</evidence>
<dbReference type="InterPro" id="IPR033131">
    <property type="entry name" value="Pectinesterase_Asp_AS"/>
</dbReference>
<dbReference type="InterPro" id="IPR000070">
    <property type="entry name" value="Pectinesterase_cat"/>
</dbReference>
<evidence type="ECO:0000256" key="2">
    <source>
        <dbReference type="ARBA" id="ARBA00005184"/>
    </source>
</evidence>
<evidence type="ECO:0000256" key="8">
    <source>
        <dbReference type="ARBA" id="ARBA00022801"/>
    </source>
</evidence>
<sequence length="361" mass="39201">MAVKAAILTILLAAATTAVMGNDYNAVPPNKSQLNSWFNQNVRPVNERKSTLDPALVKAEQSRRVITVRQDGKGNFKRITDAVNSVPSGNSRRVIIYIGPGEYREKITIDRTKKFVTLYGNPNAKPTLTYGGTAAQYGTVDSATLMALADYFVAANLIIKNSAPKPDGKRKGAQASALRISGDKSAVYNCRILGFQDTICDDRGYHLFKDCYIEGTVDFIFGSGTSLYLNSELHVIPNSGGTVIAAQARESSDNTGYSFVHCVITGAGGNTFLGRAWMSRPRVVYIYTSMSSAITTAGWSDNFHPERDGTVFFGEYGDFGSGASKSGRAKFAKQLTFNQAKPYMTLSFIRGSSWLLPPPSL</sequence>
<dbReference type="Proteomes" id="UP001187192">
    <property type="component" value="Unassembled WGS sequence"/>
</dbReference>
<dbReference type="GO" id="GO:0030599">
    <property type="term" value="F:pectinesterase activity"/>
    <property type="evidence" value="ECO:0007669"/>
    <property type="project" value="UniProtKB-UniRule"/>
</dbReference>
<evidence type="ECO:0000256" key="12">
    <source>
        <dbReference type="RuleBase" id="RU000589"/>
    </source>
</evidence>
<feature type="domain" description="Pectinesterase catalytic" evidence="13">
    <location>
        <begin position="66"/>
        <end position="351"/>
    </location>
</feature>
<dbReference type="EC" id="3.1.1.11" evidence="4 12"/>
<comment type="pathway">
    <text evidence="2 12">Glycan metabolism; pectin degradation; 2-dehydro-3-deoxy-D-gluconate from pectin: step 1/5.</text>
</comment>
<keyword evidence="9 12" id="KW-0063">Aspartyl esterase</keyword>
<accession>A0AA87ZX03</accession>
<dbReference type="FunFam" id="2.160.20.10:FF:000008">
    <property type="entry name" value="Pectinesterase"/>
    <property type="match status" value="1"/>
</dbReference>
<organism evidence="14 15">
    <name type="scientific">Ficus carica</name>
    <name type="common">Common fig</name>
    <dbReference type="NCBI Taxonomy" id="3494"/>
    <lineage>
        <taxon>Eukaryota</taxon>
        <taxon>Viridiplantae</taxon>
        <taxon>Streptophyta</taxon>
        <taxon>Embryophyta</taxon>
        <taxon>Tracheophyta</taxon>
        <taxon>Spermatophyta</taxon>
        <taxon>Magnoliopsida</taxon>
        <taxon>eudicotyledons</taxon>
        <taxon>Gunneridae</taxon>
        <taxon>Pentapetalae</taxon>
        <taxon>rosids</taxon>
        <taxon>fabids</taxon>
        <taxon>Rosales</taxon>
        <taxon>Moraceae</taxon>
        <taxon>Ficeae</taxon>
        <taxon>Ficus</taxon>
    </lineage>
</organism>
<keyword evidence="15" id="KW-1185">Reference proteome</keyword>
<evidence type="ECO:0000256" key="6">
    <source>
        <dbReference type="ARBA" id="ARBA00022525"/>
    </source>
</evidence>
<comment type="subcellular location">
    <subcellularLocation>
        <location evidence="1">Secreted</location>
        <location evidence="1">Cell wall</location>
    </subcellularLocation>
</comment>
<evidence type="ECO:0000256" key="9">
    <source>
        <dbReference type="ARBA" id="ARBA00023085"/>
    </source>
</evidence>
<gene>
    <name evidence="14" type="ORF">TIFTF001_010318</name>
</gene>
<evidence type="ECO:0000256" key="11">
    <source>
        <dbReference type="PROSITE-ProRule" id="PRU10040"/>
    </source>
</evidence>
<dbReference type="InterPro" id="IPR011050">
    <property type="entry name" value="Pectin_lyase_fold/virulence"/>
</dbReference>
<comment type="catalytic activity">
    <reaction evidence="10 12">
        <text>[(1-&gt;4)-alpha-D-galacturonosyl methyl ester](n) + n H2O = [(1-&gt;4)-alpha-D-galacturonosyl](n) + n methanol + n H(+)</text>
        <dbReference type="Rhea" id="RHEA:22380"/>
        <dbReference type="Rhea" id="RHEA-COMP:14570"/>
        <dbReference type="Rhea" id="RHEA-COMP:14573"/>
        <dbReference type="ChEBI" id="CHEBI:15377"/>
        <dbReference type="ChEBI" id="CHEBI:15378"/>
        <dbReference type="ChEBI" id="CHEBI:17790"/>
        <dbReference type="ChEBI" id="CHEBI:140522"/>
        <dbReference type="ChEBI" id="CHEBI:140523"/>
        <dbReference type="EC" id="3.1.1.11"/>
    </reaction>
</comment>
<evidence type="ECO:0000256" key="4">
    <source>
        <dbReference type="ARBA" id="ARBA00013229"/>
    </source>
</evidence>
<dbReference type="EMBL" id="BTGU01000012">
    <property type="protein sequence ID" value="GMN41092.1"/>
    <property type="molecule type" value="Genomic_DNA"/>
</dbReference>
<feature type="chain" id="PRO_5041514472" description="Pectinesterase" evidence="12">
    <location>
        <begin position="22"/>
        <end position="361"/>
    </location>
</feature>
<name>A0AA87ZX03_FICCA</name>
<feature type="active site" evidence="11">
    <location>
        <position position="218"/>
    </location>
</feature>
<evidence type="ECO:0000313" key="14">
    <source>
        <dbReference type="EMBL" id="GMN41092.1"/>
    </source>
</evidence>
<evidence type="ECO:0000313" key="15">
    <source>
        <dbReference type="Proteomes" id="UP001187192"/>
    </source>
</evidence>
<evidence type="ECO:0000256" key="5">
    <source>
        <dbReference type="ARBA" id="ARBA00022512"/>
    </source>
</evidence>
<protein>
    <recommendedName>
        <fullName evidence="4 12">Pectinesterase</fullName>
        <ecNumber evidence="4 12">3.1.1.11</ecNumber>
    </recommendedName>
</protein>
<keyword evidence="7 12" id="KW-0732">Signal</keyword>
<dbReference type="GO" id="GO:0045490">
    <property type="term" value="P:pectin catabolic process"/>
    <property type="evidence" value="ECO:0007669"/>
    <property type="project" value="UniProtKB-UniRule"/>
</dbReference>
<evidence type="ECO:0000256" key="10">
    <source>
        <dbReference type="ARBA" id="ARBA00047928"/>
    </source>
</evidence>
<dbReference type="SUPFAM" id="SSF51126">
    <property type="entry name" value="Pectin lyase-like"/>
    <property type="match status" value="1"/>
</dbReference>
<dbReference type="PROSITE" id="PS00503">
    <property type="entry name" value="PECTINESTERASE_2"/>
    <property type="match status" value="1"/>
</dbReference>
<dbReference type="Gene3D" id="2.160.20.10">
    <property type="entry name" value="Single-stranded right-handed beta-helix, Pectin lyase-like"/>
    <property type="match status" value="1"/>
</dbReference>
<dbReference type="Gramene" id="FCD_00009885-RA">
    <property type="protein sequence ID" value="FCD_00009885-RA:cds"/>
    <property type="gene ID" value="FCD_00009885"/>
</dbReference>
<comment type="similarity">
    <text evidence="3">Belongs to the pectinesterase family.</text>
</comment>
<dbReference type="AlphaFoldDB" id="A0AA87ZX03"/>
<comment type="caution">
    <text evidence="14">The sequence shown here is derived from an EMBL/GenBank/DDBJ whole genome shotgun (WGS) entry which is preliminary data.</text>
</comment>
<keyword evidence="5" id="KW-0134">Cell wall</keyword>
<keyword evidence="6" id="KW-0964">Secreted</keyword>
<dbReference type="PANTHER" id="PTHR31321">
    <property type="entry name" value="ACYL-COA THIOESTER HYDROLASE YBHC-RELATED"/>
    <property type="match status" value="1"/>
</dbReference>
<evidence type="ECO:0000256" key="3">
    <source>
        <dbReference type="ARBA" id="ARBA00008891"/>
    </source>
</evidence>